<dbReference type="Proteomes" id="UP000233551">
    <property type="component" value="Unassembled WGS sequence"/>
</dbReference>
<evidence type="ECO:0000313" key="2">
    <source>
        <dbReference type="Proteomes" id="UP000233551"/>
    </source>
</evidence>
<organism evidence="1 2">
    <name type="scientific">Punica granatum</name>
    <name type="common">Pomegranate</name>
    <dbReference type="NCBI Taxonomy" id="22663"/>
    <lineage>
        <taxon>Eukaryota</taxon>
        <taxon>Viridiplantae</taxon>
        <taxon>Streptophyta</taxon>
        <taxon>Embryophyta</taxon>
        <taxon>Tracheophyta</taxon>
        <taxon>Spermatophyta</taxon>
        <taxon>Magnoliopsida</taxon>
        <taxon>eudicotyledons</taxon>
        <taxon>Gunneridae</taxon>
        <taxon>Pentapetalae</taxon>
        <taxon>rosids</taxon>
        <taxon>malvids</taxon>
        <taxon>Myrtales</taxon>
        <taxon>Lythraceae</taxon>
        <taxon>Punica</taxon>
    </lineage>
</organism>
<dbReference type="SUPFAM" id="SSF53098">
    <property type="entry name" value="Ribonuclease H-like"/>
    <property type="match status" value="1"/>
</dbReference>
<gene>
    <name evidence="1" type="ORF">CRG98_000905</name>
</gene>
<dbReference type="Gene3D" id="3.30.420.10">
    <property type="entry name" value="Ribonuclease H-like superfamily/Ribonuclease H"/>
    <property type="match status" value="1"/>
</dbReference>
<dbReference type="STRING" id="22663.A0A2I0LDC8"/>
<dbReference type="PANTHER" id="PTHR35046:SF18">
    <property type="entry name" value="RNA-DIRECTED DNA POLYMERASE"/>
    <property type="match status" value="1"/>
</dbReference>
<dbReference type="InterPro" id="IPR036397">
    <property type="entry name" value="RNaseH_sf"/>
</dbReference>
<dbReference type="PANTHER" id="PTHR35046">
    <property type="entry name" value="ZINC KNUCKLE (CCHC-TYPE) FAMILY PROTEIN"/>
    <property type="match status" value="1"/>
</dbReference>
<dbReference type="EMBL" id="PGOL01000037">
    <property type="protein sequence ID" value="PKI78680.1"/>
    <property type="molecule type" value="Genomic_DNA"/>
</dbReference>
<dbReference type="AlphaFoldDB" id="A0A2I0LDC8"/>
<dbReference type="InterPro" id="IPR012337">
    <property type="entry name" value="RNaseH-like_sf"/>
</dbReference>
<sequence>MPPRRMVNQRRAAEEEKLNRRIKHIMDTQLGVELERRLDEVVDCLAERMGTLLEARDGEVRATCKVCQVFKGTATSVGLYMPLPIPSQPWVDIIMDFVLGLPCTQRGNDSIYVVVDKFFMMTYGQIEVVNGSLGNLLKGLVGEHVKSWDQKLSQAEFVHNHAVNRSTGFSPFQVVYSVTPRGRLDLLPVSDTTRVHGKAADFILTGC</sequence>
<dbReference type="GO" id="GO:0003676">
    <property type="term" value="F:nucleic acid binding"/>
    <property type="evidence" value="ECO:0007669"/>
    <property type="project" value="InterPro"/>
</dbReference>
<proteinExistence type="predicted"/>
<name>A0A2I0LDC8_PUNGR</name>
<comment type="caution">
    <text evidence="1">The sequence shown here is derived from an EMBL/GenBank/DDBJ whole genome shotgun (WGS) entry which is preliminary data.</text>
</comment>
<reference evidence="1 2" key="1">
    <citation type="submission" date="2017-11" db="EMBL/GenBank/DDBJ databases">
        <title>De-novo sequencing of pomegranate (Punica granatum L.) genome.</title>
        <authorList>
            <person name="Akparov Z."/>
            <person name="Amiraslanov A."/>
            <person name="Hajiyeva S."/>
            <person name="Abbasov M."/>
            <person name="Kaur K."/>
            <person name="Hamwieh A."/>
            <person name="Solovyev V."/>
            <person name="Salamov A."/>
            <person name="Braich B."/>
            <person name="Kosarev P."/>
            <person name="Mahmoud A."/>
            <person name="Hajiyev E."/>
            <person name="Babayeva S."/>
            <person name="Izzatullayeva V."/>
            <person name="Mammadov A."/>
            <person name="Mammadov A."/>
            <person name="Sharifova S."/>
            <person name="Ojaghi J."/>
            <person name="Eynullazada K."/>
            <person name="Bayramov B."/>
            <person name="Abdulazimova A."/>
            <person name="Shahmuradov I."/>
        </authorList>
    </citation>
    <scope>NUCLEOTIDE SEQUENCE [LARGE SCALE GENOMIC DNA]</scope>
    <source>
        <strain evidence="2">cv. AG2017</strain>
        <tissue evidence="1">Leaf</tissue>
    </source>
</reference>
<evidence type="ECO:0000313" key="1">
    <source>
        <dbReference type="EMBL" id="PKI78680.1"/>
    </source>
</evidence>
<protein>
    <submittedName>
        <fullName evidence="1">Uncharacterized protein</fullName>
    </submittedName>
</protein>
<keyword evidence="2" id="KW-1185">Reference proteome</keyword>
<accession>A0A2I0LDC8</accession>